<dbReference type="GO" id="GO:0008061">
    <property type="term" value="F:chitin binding"/>
    <property type="evidence" value="ECO:0007669"/>
    <property type="project" value="InterPro"/>
</dbReference>
<evidence type="ECO:0000256" key="2">
    <source>
        <dbReference type="ARBA" id="ARBA00023295"/>
    </source>
</evidence>
<name>A0A7J6LPA2_PERCH</name>
<gene>
    <name evidence="7" type="ORF">FOL47_006835</name>
</gene>
<feature type="domain" description="GH18" evidence="6">
    <location>
        <begin position="16"/>
        <end position="310"/>
    </location>
</feature>
<sequence length="339" mass="38701">MSGITRLLSILAVFNGAMSIPFFAFTIHLYWSPEYYHALFQSGVNHVIYWSGAEVAQNGSHTMPRLWKEKFYMARSIADEYGALLSWVTPTPRHLMDGPESKWDLYVNTTKVLFETYPFDGINFDWEYPEDIRDCTNYGTLLKKVKEGVHRSNRSAYITMDIGAWEQQFDCAKRGGVVDAVDMVLMMTYDNIWDPEGHSSIRWTEDMFYTWRDKVHLPVDKLAVGIPLYGSTRDRQHLGYKELVDQGADPLGNGFFNGSFFNTPAIIRHKTQFIFNNCIGGIMIYALEHDYFPSDARSLMQVFNTTLDGVSYPEECPTGCAASARLSAISIAILVLSFW</sequence>
<proteinExistence type="inferred from homology"/>
<dbReference type="PANTHER" id="PTHR11177">
    <property type="entry name" value="CHITINASE"/>
    <property type="match status" value="1"/>
</dbReference>
<evidence type="ECO:0000259" key="6">
    <source>
        <dbReference type="PROSITE" id="PS51910"/>
    </source>
</evidence>
<dbReference type="GO" id="GO:0005576">
    <property type="term" value="C:extracellular region"/>
    <property type="evidence" value="ECO:0007669"/>
    <property type="project" value="TreeGrafter"/>
</dbReference>
<dbReference type="PROSITE" id="PS51910">
    <property type="entry name" value="GH18_2"/>
    <property type="match status" value="1"/>
</dbReference>
<evidence type="ECO:0000313" key="8">
    <source>
        <dbReference type="Proteomes" id="UP000591131"/>
    </source>
</evidence>
<keyword evidence="8" id="KW-1185">Reference proteome</keyword>
<dbReference type="Pfam" id="PF00704">
    <property type="entry name" value="Glyco_hydro_18"/>
    <property type="match status" value="1"/>
</dbReference>
<protein>
    <recommendedName>
        <fullName evidence="6">GH18 domain-containing protein</fullName>
    </recommendedName>
</protein>
<dbReference type="EMBL" id="JAAPAO010000390">
    <property type="protein sequence ID" value="KAF4661118.1"/>
    <property type="molecule type" value="Genomic_DNA"/>
</dbReference>
<dbReference type="InterPro" id="IPR011583">
    <property type="entry name" value="Chitinase_II/V-like_cat"/>
</dbReference>
<feature type="transmembrane region" description="Helical" evidence="5">
    <location>
        <begin position="7"/>
        <end position="31"/>
    </location>
</feature>
<evidence type="ECO:0000256" key="1">
    <source>
        <dbReference type="ARBA" id="ARBA00022801"/>
    </source>
</evidence>
<keyword evidence="2 3" id="KW-0326">Glycosidase</keyword>
<keyword evidence="5" id="KW-0812">Transmembrane</keyword>
<dbReference type="SMART" id="SM00636">
    <property type="entry name" value="Glyco_18"/>
    <property type="match status" value="1"/>
</dbReference>
<comment type="caution">
    <text evidence="7">The sequence shown here is derived from an EMBL/GenBank/DDBJ whole genome shotgun (WGS) entry which is preliminary data.</text>
</comment>
<dbReference type="InterPro" id="IPR001579">
    <property type="entry name" value="Glyco_hydro_18_chit_AS"/>
</dbReference>
<dbReference type="InterPro" id="IPR001223">
    <property type="entry name" value="Glyco_hydro18_cat"/>
</dbReference>
<dbReference type="GO" id="GO:0006032">
    <property type="term" value="P:chitin catabolic process"/>
    <property type="evidence" value="ECO:0007669"/>
    <property type="project" value="TreeGrafter"/>
</dbReference>
<evidence type="ECO:0000256" key="3">
    <source>
        <dbReference type="RuleBase" id="RU000489"/>
    </source>
</evidence>
<dbReference type="OrthoDB" id="76388at2759"/>
<keyword evidence="5" id="KW-0472">Membrane</keyword>
<dbReference type="InterPro" id="IPR017853">
    <property type="entry name" value="GH"/>
</dbReference>
<dbReference type="Proteomes" id="UP000591131">
    <property type="component" value="Unassembled WGS sequence"/>
</dbReference>
<keyword evidence="5" id="KW-1133">Transmembrane helix</keyword>
<dbReference type="Gene3D" id="3.40.5.30">
    <property type="entry name" value="(Trans)glycosidases - domain 2"/>
    <property type="match status" value="1"/>
</dbReference>
<dbReference type="GO" id="GO:0005975">
    <property type="term" value="P:carbohydrate metabolic process"/>
    <property type="evidence" value="ECO:0007669"/>
    <property type="project" value="InterPro"/>
</dbReference>
<evidence type="ECO:0000256" key="4">
    <source>
        <dbReference type="RuleBase" id="RU004453"/>
    </source>
</evidence>
<keyword evidence="1 3" id="KW-0378">Hydrolase</keyword>
<dbReference type="AlphaFoldDB" id="A0A7J6LPA2"/>
<dbReference type="PANTHER" id="PTHR11177:SF317">
    <property type="entry name" value="CHITINASE 12-RELATED"/>
    <property type="match status" value="1"/>
</dbReference>
<organism evidence="7 8">
    <name type="scientific">Perkinsus chesapeaki</name>
    <name type="common">Clam parasite</name>
    <name type="synonym">Perkinsus andrewsi</name>
    <dbReference type="NCBI Taxonomy" id="330153"/>
    <lineage>
        <taxon>Eukaryota</taxon>
        <taxon>Sar</taxon>
        <taxon>Alveolata</taxon>
        <taxon>Perkinsozoa</taxon>
        <taxon>Perkinsea</taxon>
        <taxon>Perkinsida</taxon>
        <taxon>Perkinsidae</taxon>
        <taxon>Perkinsus</taxon>
    </lineage>
</organism>
<dbReference type="SUPFAM" id="SSF51445">
    <property type="entry name" value="(Trans)glycosidases"/>
    <property type="match status" value="1"/>
</dbReference>
<evidence type="ECO:0000256" key="5">
    <source>
        <dbReference type="SAM" id="Phobius"/>
    </source>
</evidence>
<evidence type="ECO:0000313" key="7">
    <source>
        <dbReference type="EMBL" id="KAF4661118.1"/>
    </source>
</evidence>
<dbReference type="InterPro" id="IPR050314">
    <property type="entry name" value="Glycosyl_Hydrlase_18"/>
</dbReference>
<dbReference type="Gene3D" id="3.20.20.80">
    <property type="entry name" value="Glycosidases"/>
    <property type="match status" value="1"/>
</dbReference>
<comment type="similarity">
    <text evidence="4">Belongs to the glycosyl hydrolase 18 family.</text>
</comment>
<dbReference type="GO" id="GO:0004568">
    <property type="term" value="F:chitinase activity"/>
    <property type="evidence" value="ECO:0007669"/>
    <property type="project" value="TreeGrafter"/>
</dbReference>
<reference evidence="7 8" key="1">
    <citation type="submission" date="2020-04" db="EMBL/GenBank/DDBJ databases">
        <title>Perkinsus chesapeaki whole genome sequence.</title>
        <authorList>
            <person name="Bogema D.R."/>
        </authorList>
    </citation>
    <scope>NUCLEOTIDE SEQUENCE [LARGE SCALE GENOMIC DNA]</scope>
    <source>
        <strain evidence="7">ATCC PRA-425</strain>
    </source>
</reference>
<dbReference type="PROSITE" id="PS01095">
    <property type="entry name" value="GH18_1"/>
    <property type="match status" value="1"/>
</dbReference>
<accession>A0A7J6LPA2</accession>